<comment type="caution">
    <text evidence="2">The sequence shown here is derived from an EMBL/GenBank/DDBJ whole genome shotgun (WGS) entry which is preliminary data.</text>
</comment>
<evidence type="ECO:0000313" key="2">
    <source>
        <dbReference type="EMBL" id="CAK0798035.1"/>
    </source>
</evidence>
<organism evidence="2 3">
    <name type="scientific">Prorocentrum cordatum</name>
    <dbReference type="NCBI Taxonomy" id="2364126"/>
    <lineage>
        <taxon>Eukaryota</taxon>
        <taxon>Sar</taxon>
        <taxon>Alveolata</taxon>
        <taxon>Dinophyceae</taxon>
        <taxon>Prorocentrales</taxon>
        <taxon>Prorocentraceae</taxon>
        <taxon>Prorocentrum</taxon>
    </lineage>
</organism>
<accession>A0ABN9PXL1</accession>
<name>A0ABN9PXL1_9DINO</name>
<gene>
    <name evidence="2" type="ORF">PCOR1329_LOCUS6940</name>
</gene>
<reference evidence="2" key="1">
    <citation type="submission" date="2023-10" db="EMBL/GenBank/DDBJ databases">
        <authorList>
            <person name="Chen Y."/>
            <person name="Shah S."/>
            <person name="Dougan E. K."/>
            <person name="Thang M."/>
            <person name="Chan C."/>
        </authorList>
    </citation>
    <scope>NUCLEOTIDE SEQUENCE [LARGE SCALE GENOMIC DNA]</scope>
</reference>
<evidence type="ECO:0000256" key="1">
    <source>
        <dbReference type="SAM" id="Phobius"/>
    </source>
</evidence>
<evidence type="ECO:0000313" key="3">
    <source>
        <dbReference type="Proteomes" id="UP001189429"/>
    </source>
</evidence>
<dbReference type="Proteomes" id="UP001189429">
    <property type="component" value="Unassembled WGS sequence"/>
</dbReference>
<keyword evidence="1" id="KW-0472">Membrane</keyword>
<keyword evidence="1" id="KW-0812">Transmembrane</keyword>
<proteinExistence type="predicted"/>
<feature type="transmembrane region" description="Helical" evidence="1">
    <location>
        <begin position="54"/>
        <end position="80"/>
    </location>
</feature>
<keyword evidence="1" id="KW-1133">Transmembrane helix</keyword>
<dbReference type="EMBL" id="CAUYUJ010001878">
    <property type="protein sequence ID" value="CAK0798035.1"/>
    <property type="molecule type" value="Genomic_DNA"/>
</dbReference>
<keyword evidence="3" id="KW-1185">Reference proteome</keyword>
<sequence>MEVGKGRRCTIRFGRRGHSSTWWRSSAEDIICVLAAKLRSLSTLQQRVKETKGIPIGGVVFSIAWSIALGLAEVTLLQVFGKHSQAGFKFPAFLPRQSCPVWN</sequence>
<protein>
    <submittedName>
        <fullName evidence="2">Uncharacterized protein</fullName>
    </submittedName>
</protein>